<evidence type="ECO:0000313" key="2">
    <source>
        <dbReference type="Proteomes" id="UP001634393"/>
    </source>
</evidence>
<dbReference type="Proteomes" id="UP001634393">
    <property type="component" value="Unassembled WGS sequence"/>
</dbReference>
<dbReference type="EMBL" id="JBJXBP010000004">
    <property type="protein sequence ID" value="KAL3834806.1"/>
    <property type="molecule type" value="Genomic_DNA"/>
</dbReference>
<protein>
    <submittedName>
        <fullName evidence="1">Uncharacterized protein</fullName>
    </submittedName>
</protein>
<evidence type="ECO:0000313" key="1">
    <source>
        <dbReference type="EMBL" id="KAL3834806.1"/>
    </source>
</evidence>
<proteinExistence type="predicted"/>
<organism evidence="1 2">
    <name type="scientific">Penstemon smallii</name>
    <dbReference type="NCBI Taxonomy" id="265156"/>
    <lineage>
        <taxon>Eukaryota</taxon>
        <taxon>Viridiplantae</taxon>
        <taxon>Streptophyta</taxon>
        <taxon>Embryophyta</taxon>
        <taxon>Tracheophyta</taxon>
        <taxon>Spermatophyta</taxon>
        <taxon>Magnoliopsida</taxon>
        <taxon>eudicotyledons</taxon>
        <taxon>Gunneridae</taxon>
        <taxon>Pentapetalae</taxon>
        <taxon>asterids</taxon>
        <taxon>lamiids</taxon>
        <taxon>Lamiales</taxon>
        <taxon>Plantaginaceae</taxon>
        <taxon>Cheloneae</taxon>
        <taxon>Penstemon</taxon>
    </lineage>
</organism>
<name>A0ABD3TDX5_9LAMI</name>
<sequence>MAIHPGLYPGLEQNLLLKENVALLQEHKGAAINHIPFPTSQVQALSTCTQRNNLSKQKIKRRQIKQFIFHYLKIKEQ</sequence>
<comment type="caution">
    <text evidence="1">The sequence shown here is derived from an EMBL/GenBank/DDBJ whole genome shotgun (WGS) entry which is preliminary data.</text>
</comment>
<dbReference type="AlphaFoldDB" id="A0ABD3TDX5"/>
<gene>
    <name evidence="1" type="ORF">ACJIZ3_009542</name>
</gene>
<reference evidence="1 2" key="1">
    <citation type="submission" date="2024-12" db="EMBL/GenBank/DDBJ databases">
        <title>The unique morphological basis and parallel evolutionary history of personate flowers in Penstemon.</title>
        <authorList>
            <person name="Depatie T.H."/>
            <person name="Wessinger C.A."/>
        </authorList>
    </citation>
    <scope>NUCLEOTIDE SEQUENCE [LARGE SCALE GENOMIC DNA]</scope>
    <source>
        <strain evidence="1">WTNN_2</strain>
        <tissue evidence="1">Leaf</tissue>
    </source>
</reference>
<accession>A0ABD3TDX5</accession>
<keyword evidence="2" id="KW-1185">Reference proteome</keyword>